<protein>
    <submittedName>
        <fullName evidence="2">Uncharacterized protein</fullName>
    </submittedName>
</protein>
<keyword evidence="1" id="KW-1133">Transmembrane helix</keyword>
<comment type="caution">
    <text evidence="2">The sequence shown here is derived from an EMBL/GenBank/DDBJ whole genome shotgun (WGS) entry which is preliminary data.</text>
</comment>
<feature type="transmembrane region" description="Helical" evidence="1">
    <location>
        <begin position="62"/>
        <end position="80"/>
    </location>
</feature>
<proteinExistence type="predicted"/>
<evidence type="ECO:0000313" key="3">
    <source>
        <dbReference type="Proteomes" id="UP000759103"/>
    </source>
</evidence>
<organism evidence="2 3">
    <name type="scientific">Sphingomonas citri</name>
    <dbReference type="NCBI Taxonomy" id="2862499"/>
    <lineage>
        <taxon>Bacteria</taxon>
        <taxon>Pseudomonadati</taxon>
        <taxon>Pseudomonadota</taxon>
        <taxon>Alphaproteobacteria</taxon>
        <taxon>Sphingomonadales</taxon>
        <taxon>Sphingomonadaceae</taxon>
        <taxon>Sphingomonas</taxon>
    </lineage>
</organism>
<dbReference type="RefSeq" id="WP_219750209.1">
    <property type="nucleotide sequence ID" value="NZ_JAHXZN010000008.1"/>
</dbReference>
<evidence type="ECO:0000313" key="2">
    <source>
        <dbReference type="EMBL" id="MBW6532619.1"/>
    </source>
</evidence>
<reference evidence="2 3" key="1">
    <citation type="submission" date="2021-07" db="EMBL/GenBank/DDBJ databases">
        <title>Sphingomonas sp.</title>
        <authorList>
            <person name="Feng G."/>
            <person name="Li J."/>
            <person name="Pan M."/>
        </authorList>
    </citation>
    <scope>NUCLEOTIDE SEQUENCE [LARGE SCALE GENOMIC DNA]</scope>
    <source>
        <strain evidence="2 3">RRHST34</strain>
    </source>
</reference>
<keyword evidence="1" id="KW-0812">Transmembrane</keyword>
<accession>A0ABS7BSN0</accession>
<evidence type="ECO:0000256" key="1">
    <source>
        <dbReference type="SAM" id="Phobius"/>
    </source>
</evidence>
<gene>
    <name evidence="2" type="ORF">KZ820_17900</name>
</gene>
<sequence length="94" mass="10147">MTFETALYSMTMLVTSINLVAALGLTFIRARTLHHLIFGVVPALGSFAFALASLLLDDEMQAGVAQVIALVLLGVSATLARKLPPRTDLYDNKR</sequence>
<keyword evidence="1" id="KW-0472">Membrane</keyword>
<dbReference type="EMBL" id="JAHXZN010000008">
    <property type="protein sequence ID" value="MBW6532619.1"/>
    <property type="molecule type" value="Genomic_DNA"/>
</dbReference>
<name>A0ABS7BSN0_9SPHN</name>
<feature type="transmembrane region" description="Helical" evidence="1">
    <location>
        <begin position="6"/>
        <end position="28"/>
    </location>
</feature>
<feature type="transmembrane region" description="Helical" evidence="1">
    <location>
        <begin position="35"/>
        <end position="56"/>
    </location>
</feature>
<keyword evidence="3" id="KW-1185">Reference proteome</keyword>
<dbReference type="Proteomes" id="UP000759103">
    <property type="component" value="Unassembled WGS sequence"/>
</dbReference>